<dbReference type="RefSeq" id="WP_109417586.1">
    <property type="nucleotide sequence ID" value="NZ_QEAS01000019.1"/>
</dbReference>
<evidence type="ECO:0000313" key="3">
    <source>
        <dbReference type="Proteomes" id="UP000245647"/>
    </source>
</evidence>
<organism evidence="2 3">
    <name type="scientific">Pararcticibacter amylolyticus</name>
    <dbReference type="NCBI Taxonomy" id="2173175"/>
    <lineage>
        <taxon>Bacteria</taxon>
        <taxon>Pseudomonadati</taxon>
        <taxon>Bacteroidota</taxon>
        <taxon>Sphingobacteriia</taxon>
        <taxon>Sphingobacteriales</taxon>
        <taxon>Sphingobacteriaceae</taxon>
        <taxon>Pararcticibacter</taxon>
    </lineage>
</organism>
<dbReference type="Proteomes" id="UP000245647">
    <property type="component" value="Unassembled WGS sequence"/>
</dbReference>
<accession>A0A2U2PC60</accession>
<dbReference type="OrthoDB" id="765714at2"/>
<reference evidence="2 3" key="1">
    <citation type="submission" date="2018-04" db="EMBL/GenBank/DDBJ databases">
        <title>Pedobacter chongqingensis sp. nov., isolated from a rottenly hemp rope.</title>
        <authorList>
            <person name="Cai Y."/>
        </authorList>
    </citation>
    <scope>NUCLEOTIDE SEQUENCE [LARGE SCALE GENOMIC DNA]</scope>
    <source>
        <strain evidence="2 3">FJ4-8</strain>
    </source>
</reference>
<comment type="caution">
    <text evidence="2">The sequence shown here is derived from an EMBL/GenBank/DDBJ whole genome shotgun (WGS) entry which is preliminary data.</text>
</comment>
<proteinExistence type="predicted"/>
<keyword evidence="3" id="KW-1185">Reference proteome</keyword>
<protein>
    <recommendedName>
        <fullName evidence="4">DUF4440 domain-containing protein</fullName>
    </recommendedName>
</protein>
<name>A0A2U2PC60_9SPHI</name>
<dbReference type="AlphaFoldDB" id="A0A2U2PC60"/>
<feature type="chain" id="PRO_5015663506" description="DUF4440 domain-containing protein" evidence="1">
    <location>
        <begin position="23"/>
        <end position="200"/>
    </location>
</feature>
<evidence type="ECO:0000313" key="2">
    <source>
        <dbReference type="EMBL" id="PWG78950.1"/>
    </source>
</evidence>
<sequence>MKAFAFLVVASFLCGKPMTFFAVGKDRQQQILTQQKVLKDAAYSKIDFFSDPKKLFCWSGQVINFNMTKSIMELPIMAYYDEPVGDCRILCYPKKGLASWKSTIKNVRKSAGKNHYEAEHKFVGQIATDTRVASEYDIYAFFVEAKDLVQGSSDMKEPKFPCWEFVYQRRNNKWLFIKKVRLLNSGDKANLEFDMIANKR</sequence>
<evidence type="ECO:0008006" key="4">
    <source>
        <dbReference type="Google" id="ProtNLM"/>
    </source>
</evidence>
<dbReference type="EMBL" id="QEAS01000019">
    <property type="protein sequence ID" value="PWG78950.1"/>
    <property type="molecule type" value="Genomic_DNA"/>
</dbReference>
<gene>
    <name evidence="2" type="ORF">DDR33_20075</name>
</gene>
<feature type="signal peptide" evidence="1">
    <location>
        <begin position="1"/>
        <end position="22"/>
    </location>
</feature>
<evidence type="ECO:0000256" key="1">
    <source>
        <dbReference type="SAM" id="SignalP"/>
    </source>
</evidence>
<keyword evidence="1" id="KW-0732">Signal</keyword>